<sequence>MTQNNDILYLDPGHAFGIGSRESSFIKNNFQLVDQYELEAIDLHEYKCLVVHDFIDQEFMFKQREKVRSFLDAGKIVIFAGHLFKEWLPGCPLFTPKEIHQFTDYEISIAAPHTIFSGVISEEMTFNKGVAGFFARGTHSPVPAGAEVLLTLPGAMPVTYIDRQTTKGTIFVHAGRDLFVNRMQGKSTDRISVQLLQWVHEEYRNLQGAGEKI</sequence>
<protein>
    <submittedName>
        <fullName evidence="1">Phosphate starvation-inducible protein PhoH</fullName>
    </submittedName>
</protein>
<dbReference type="AlphaFoldDB" id="A0A2N0ZJ69"/>
<evidence type="ECO:0000313" key="2">
    <source>
        <dbReference type="Proteomes" id="UP000233343"/>
    </source>
</evidence>
<evidence type="ECO:0000313" key="1">
    <source>
        <dbReference type="EMBL" id="PKG29516.1"/>
    </source>
</evidence>
<name>A0A2N0ZJ69_9BACI</name>
<dbReference type="EMBL" id="PISD01000015">
    <property type="protein sequence ID" value="PKG29516.1"/>
    <property type="molecule type" value="Genomic_DNA"/>
</dbReference>
<reference evidence="1 2" key="1">
    <citation type="journal article" date="2010" name="Int. J. Syst. Evol. Microbiol.">
        <title>Bacillus horneckiae sp. nov., isolated from a spacecraft-assembly clean room.</title>
        <authorList>
            <person name="Vaishampayan P."/>
            <person name="Probst A."/>
            <person name="Krishnamurthi S."/>
            <person name="Ghosh S."/>
            <person name="Osman S."/>
            <person name="McDowall A."/>
            <person name="Ruckmani A."/>
            <person name="Mayilraj S."/>
            <person name="Venkateswaran K."/>
        </authorList>
    </citation>
    <scope>NUCLEOTIDE SEQUENCE [LARGE SCALE GENOMIC DNA]</scope>
    <source>
        <strain evidence="2">1PO1SC</strain>
    </source>
</reference>
<comment type="caution">
    <text evidence="1">The sequence shown here is derived from an EMBL/GenBank/DDBJ whole genome shotgun (WGS) entry which is preliminary data.</text>
</comment>
<dbReference type="Proteomes" id="UP000233343">
    <property type="component" value="Unassembled WGS sequence"/>
</dbReference>
<dbReference type="RefSeq" id="WP_066188793.1">
    <property type="nucleotide sequence ID" value="NZ_JARMMB010000015.1"/>
</dbReference>
<accession>A0A2N0ZJ69</accession>
<keyword evidence="2" id="KW-1185">Reference proteome</keyword>
<organism evidence="1 2">
    <name type="scientific">Cytobacillus horneckiae</name>
    <dbReference type="NCBI Taxonomy" id="549687"/>
    <lineage>
        <taxon>Bacteria</taxon>
        <taxon>Bacillati</taxon>
        <taxon>Bacillota</taxon>
        <taxon>Bacilli</taxon>
        <taxon>Bacillales</taxon>
        <taxon>Bacillaceae</taxon>
        <taxon>Cytobacillus</taxon>
    </lineage>
</organism>
<gene>
    <name evidence="1" type="ORF">CWS20_08325</name>
</gene>
<proteinExistence type="predicted"/>